<accession>A0A831PJK5</accession>
<protein>
    <submittedName>
        <fullName evidence="1">Uncharacterized protein</fullName>
    </submittedName>
</protein>
<evidence type="ECO:0000313" key="1">
    <source>
        <dbReference type="EMBL" id="HDR51874.1"/>
    </source>
</evidence>
<proteinExistence type="predicted"/>
<dbReference type="AlphaFoldDB" id="A0A831PJK5"/>
<organism evidence="1">
    <name type="scientific">Mariniphaga anaerophila</name>
    <dbReference type="NCBI Taxonomy" id="1484053"/>
    <lineage>
        <taxon>Bacteria</taxon>
        <taxon>Pseudomonadati</taxon>
        <taxon>Bacteroidota</taxon>
        <taxon>Bacteroidia</taxon>
        <taxon>Marinilabiliales</taxon>
        <taxon>Prolixibacteraceae</taxon>
        <taxon>Mariniphaga</taxon>
    </lineage>
</organism>
<gene>
    <name evidence="1" type="ORF">ENN90_09710</name>
</gene>
<sequence length="156" mass="17843">MANNYWIEQEKKFLKAIENVDVPNKKLDNVDFIDLKSHQDLGNIGVGGGCYWIWTNEPVIHSLHKNPIPKPFDNGELIYNGIAKDDVKGRVFHHLFGFEDAGWSGISIDIYTKASNSHRKKACSPNGKVPFINNSPIRNKEQLLKLHLTQEEKKNY</sequence>
<reference evidence="1" key="1">
    <citation type="journal article" date="2020" name="mSystems">
        <title>Genome- and Community-Level Interaction Insights into Carbon Utilization and Element Cycling Functions of Hydrothermarchaeota in Hydrothermal Sediment.</title>
        <authorList>
            <person name="Zhou Z."/>
            <person name="Liu Y."/>
            <person name="Xu W."/>
            <person name="Pan J."/>
            <person name="Luo Z.H."/>
            <person name="Li M."/>
        </authorList>
    </citation>
    <scope>NUCLEOTIDE SEQUENCE [LARGE SCALE GENOMIC DNA]</scope>
    <source>
        <strain evidence="1">SpSt-1217</strain>
    </source>
</reference>
<comment type="caution">
    <text evidence="1">The sequence shown here is derived from an EMBL/GenBank/DDBJ whole genome shotgun (WGS) entry which is preliminary data.</text>
</comment>
<name>A0A831PJK5_9BACT</name>
<dbReference type="EMBL" id="DSDK01000519">
    <property type="protein sequence ID" value="HDR51874.1"/>
    <property type="molecule type" value="Genomic_DNA"/>
</dbReference>
<dbReference type="Proteomes" id="UP000886047">
    <property type="component" value="Unassembled WGS sequence"/>
</dbReference>